<dbReference type="InterPro" id="IPR014197">
    <property type="entry name" value="Sporulation_prot_YunB"/>
</dbReference>
<name>A0A9D1FA00_9FIRM</name>
<evidence type="ECO:0000313" key="2">
    <source>
        <dbReference type="Proteomes" id="UP000886741"/>
    </source>
</evidence>
<dbReference type="NCBIfam" id="TIGR02832">
    <property type="entry name" value="spo_yunB"/>
    <property type="match status" value="1"/>
</dbReference>
<dbReference type="EMBL" id="DVJJ01000107">
    <property type="protein sequence ID" value="HIS65099.1"/>
    <property type="molecule type" value="Genomic_DNA"/>
</dbReference>
<gene>
    <name evidence="1" type="primary">yunB</name>
    <name evidence="1" type="ORF">IAA83_06995</name>
</gene>
<organism evidence="1 2">
    <name type="scientific">Candidatus Avoscillospira avistercoris</name>
    <dbReference type="NCBI Taxonomy" id="2840707"/>
    <lineage>
        <taxon>Bacteria</taxon>
        <taxon>Bacillati</taxon>
        <taxon>Bacillota</taxon>
        <taxon>Clostridia</taxon>
        <taxon>Eubacteriales</taxon>
        <taxon>Oscillospiraceae</taxon>
        <taxon>Oscillospiraceae incertae sedis</taxon>
        <taxon>Candidatus Avoscillospira</taxon>
    </lineage>
</organism>
<reference evidence="1" key="2">
    <citation type="journal article" date="2021" name="PeerJ">
        <title>Extensive microbial diversity within the chicken gut microbiome revealed by metagenomics and culture.</title>
        <authorList>
            <person name="Gilroy R."/>
            <person name="Ravi A."/>
            <person name="Getino M."/>
            <person name="Pursley I."/>
            <person name="Horton D.L."/>
            <person name="Alikhan N.F."/>
            <person name="Baker D."/>
            <person name="Gharbi K."/>
            <person name="Hall N."/>
            <person name="Watson M."/>
            <person name="Adriaenssens E.M."/>
            <person name="Foster-Nyarko E."/>
            <person name="Jarju S."/>
            <person name="Secka A."/>
            <person name="Antonio M."/>
            <person name="Oren A."/>
            <person name="Chaudhuri R.R."/>
            <person name="La Ragione R."/>
            <person name="Hildebrand F."/>
            <person name="Pallen M.J."/>
        </authorList>
    </citation>
    <scope>NUCLEOTIDE SEQUENCE</scope>
    <source>
        <strain evidence="1">ChiBcec16-1751</strain>
    </source>
</reference>
<proteinExistence type="predicted"/>
<sequence>MAIKYRKIRLRRRWMVVLLLLALLVPVAVMRMRLFPMVEELAVTRVTNQTARLINDAIDAQIRDGVVDYSNMVLLEKDDTGAVTALKTNISEMNALKTRILDTVNEEILQLNVEEIGVPIGNLLVPALFSGRGPYLPVKVLTVRSSEAAFSNQFTQAGINQTLHQIIMTITIDMTIVTPAGTEQVDTSSQVVVAETVIVGTVPESYLAIDGVQRTT</sequence>
<dbReference type="Proteomes" id="UP000886741">
    <property type="component" value="Unassembled WGS sequence"/>
</dbReference>
<dbReference type="Pfam" id="PF09560">
    <property type="entry name" value="Spore_YunB"/>
    <property type="match status" value="1"/>
</dbReference>
<dbReference type="AlphaFoldDB" id="A0A9D1FA00"/>
<evidence type="ECO:0000313" key="1">
    <source>
        <dbReference type="EMBL" id="HIS65099.1"/>
    </source>
</evidence>
<protein>
    <submittedName>
        <fullName evidence="1">Sporulation protein YunB</fullName>
    </submittedName>
</protein>
<comment type="caution">
    <text evidence="1">The sequence shown here is derived from an EMBL/GenBank/DDBJ whole genome shotgun (WGS) entry which is preliminary data.</text>
</comment>
<reference evidence="1" key="1">
    <citation type="submission" date="2020-10" db="EMBL/GenBank/DDBJ databases">
        <authorList>
            <person name="Gilroy R."/>
        </authorList>
    </citation>
    <scope>NUCLEOTIDE SEQUENCE</scope>
    <source>
        <strain evidence="1">ChiBcec16-1751</strain>
    </source>
</reference>
<accession>A0A9D1FA00</accession>